<dbReference type="Proteomes" id="UP001054889">
    <property type="component" value="Unassembled WGS sequence"/>
</dbReference>
<protein>
    <recommendedName>
        <fullName evidence="1">KIB1-4 beta-propeller domain-containing protein</fullName>
    </recommendedName>
</protein>
<accession>A0AAV5FDK1</accession>
<dbReference type="Pfam" id="PF03478">
    <property type="entry name" value="Beta-prop_KIB1-4"/>
    <property type="match status" value="1"/>
</dbReference>
<evidence type="ECO:0000313" key="3">
    <source>
        <dbReference type="Proteomes" id="UP001054889"/>
    </source>
</evidence>
<dbReference type="PANTHER" id="PTHR33165">
    <property type="entry name" value="F-BOX DOMAIN CONTAINING PROTEIN-LIKE-RELATED"/>
    <property type="match status" value="1"/>
</dbReference>
<proteinExistence type="predicted"/>
<sequence length="541" mass="61215">MCKRAVPCSSSSDVVATPGRKLLIVSSSRPGRQAASARWACEMETDERAAVGTEPRDCFSDPIGEKGLSFFAQEQAEAPTGAMALAGQKRQGASFSTAARCKRRAQGRDWASLPGDITNAMAERLLAVDVTDYMCFRAACARWRASTASPRDPTLWDVRFHPRGWVALCDGNGIRPADAWEITFFHTSTSRRLRVRLPELQDHRIVGFTDGLIILLNKSTTAVRVLHPFTRIFVDLTPIAPVFLLMVKNTLSWHMMEAAVCWSRSLFSISVVVWFPNVPVVVYTEPMLSRWFIIYRDLQLRAALPFQGRLFGIRSGTGQNVQVFPRHLQCPVVAQVPENFGWPQLYSCYLVDFEGDMLLTVQHGSTIDQCAVGWQPYAFAFFRADVRRRELVPVDGLGDRALFLSKHRCLCVSTKDLPSISRNSVYFTLANYDPVVLHSLSSQTFECTSTPSLIHDFKKRIRPSVRPFTLVDHLLTYCHLDHWTRGLMFHEYFGIPASWKKSLRQLNAHYSEIQVPCLSKEEKADERSRSTEIRFLPCVRV</sequence>
<keyword evidence="3" id="KW-1185">Reference proteome</keyword>
<dbReference type="AlphaFoldDB" id="A0AAV5FDK1"/>
<evidence type="ECO:0000313" key="2">
    <source>
        <dbReference type="EMBL" id="GJN33733.1"/>
    </source>
</evidence>
<name>A0AAV5FDK1_ELECO</name>
<feature type="domain" description="KIB1-4 beta-propeller" evidence="1">
    <location>
        <begin position="185"/>
        <end position="433"/>
    </location>
</feature>
<reference evidence="2" key="2">
    <citation type="submission" date="2021-12" db="EMBL/GenBank/DDBJ databases">
        <title>Resequencing data analysis of finger millet.</title>
        <authorList>
            <person name="Hatakeyama M."/>
            <person name="Aluri S."/>
            <person name="Balachadran M.T."/>
            <person name="Sivarajan S.R."/>
            <person name="Poveda L."/>
            <person name="Shimizu-Inatsugi R."/>
            <person name="Schlapbach R."/>
            <person name="Sreeman S.M."/>
            <person name="Shimizu K.K."/>
        </authorList>
    </citation>
    <scope>NUCLEOTIDE SEQUENCE</scope>
</reference>
<dbReference type="EMBL" id="BQKI01000085">
    <property type="protein sequence ID" value="GJN33733.1"/>
    <property type="molecule type" value="Genomic_DNA"/>
</dbReference>
<gene>
    <name evidence="2" type="primary">gb22356</name>
    <name evidence="2" type="ORF">PR202_gb22356</name>
</gene>
<evidence type="ECO:0000259" key="1">
    <source>
        <dbReference type="Pfam" id="PF03478"/>
    </source>
</evidence>
<comment type="caution">
    <text evidence="2">The sequence shown here is derived from an EMBL/GenBank/DDBJ whole genome shotgun (WGS) entry which is preliminary data.</text>
</comment>
<dbReference type="PANTHER" id="PTHR33165:SF72">
    <property type="entry name" value="F-BOX DOMAIN-CONTAINING PROTEIN"/>
    <property type="match status" value="1"/>
</dbReference>
<organism evidence="2 3">
    <name type="scientific">Eleusine coracana subsp. coracana</name>
    <dbReference type="NCBI Taxonomy" id="191504"/>
    <lineage>
        <taxon>Eukaryota</taxon>
        <taxon>Viridiplantae</taxon>
        <taxon>Streptophyta</taxon>
        <taxon>Embryophyta</taxon>
        <taxon>Tracheophyta</taxon>
        <taxon>Spermatophyta</taxon>
        <taxon>Magnoliopsida</taxon>
        <taxon>Liliopsida</taxon>
        <taxon>Poales</taxon>
        <taxon>Poaceae</taxon>
        <taxon>PACMAD clade</taxon>
        <taxon>Chloridoideae</taxon>
        <taxon>Cynodonteae</taxon>
        <taxon>Eleusininae</taxon>
        <taxon>Eleusine</taxon>
    </lineage>
</organism>
<dbReference type="InterPro" id="IPR005174">
    <property type="entry name" value="KIB1-4_b-propeller"/>
</dbReference>
<reference evidence="2" key="1">
    <citation type="journal article" date="2018" name="DNA Res.">
        <title>Multiple hybrid de novo genome assembly of finger millet, an orphan allotetraploid crop.</title>
        <authorList>
            <person name="Hatakeyama M."/>
            <person name="Aluri S."/>
            <person name="Balachadran M.T."/>
            <person name="Sivarajan S.R."/>
            <person name="Patrignani A."/>
            <person name="Gruter S."/>
            <person name="Poveda L."/>
            <person name="Shimizu-Inatsugi R."/>
            <person name="Baeten J."/>
            <person name="Francoijs K.J."/>
            <person name="Nataraja K.N."/>
            <person name="Reddy Y.A.N."/>
            <person name="Phadnis S."/>
            <person name="Ravikumar R.L."/>
            <person name="Schlapbach R."/>
            <person name="Sreeman S.M."/>
            <person name="Shimizu K.K."/>
        </authorList>
    </citation>
    <scope>NUCLEOTIDE SEQUENCE</scope>
</reference>